<protein>
    <submittedName>
        <fullName evidence="2">Uncharacterized protein</fullName>
    </submittedName>
</protein>
<keyword evidence="1" id="KW-0472">Membrane</keyword>
<keyword evidence="1" id="KW-1133">Transmembrane helix</keyword>
<reference evidence="2" key="1">
    <citation type="submission" date="2014-09" db="EMBL/GenBank/DDBJ databases">
        <authorList>
            <person name="Magalhaes I.L.F."/>
            <person name="Oliveira U."/>
            <person name="Santos F.R."/>
            <person name="Vidigal T.H.D.A."/>
            <person name="Brescovit A.D."/>
            <person name="Santos A.J."/>
        </authorList>
    </citation>
    <scope>NUCLEOTIDE SEQUENCE</scope>
    <source>
        <tissue evidence="2">Shoot tissue taken approximately 20 cm above the soil surface</tissue>
    </source>
</reference>
<proteinExistence type="predicted"/>
<evidence type="ECO:0000256" key="1">
    <source>
        <dbReference type="SAM" id="Phobius"/>
    </source>
</evidence>
<sequence length="34" mass="3783">MVLGGWFHSAMHSWTCMLSVGAFLRHALCLMGCK</sequence>
<evidence type="ECO:0000313" key="2">
    <source>
        <dbReference type="EMBL" id="JAE27485.1"/>
    </source>
</evidence>
<name>A0A0A9GQR9_ARUDO</name>
<reference evidence="2" key="2">
    <citation type="journal article" date="2015" name="Data Brief">
        <title>Shoot transcriptome of the giant reed, Arundo donax.</title>
        <authorList>
            <person name="Barrero R.A."/>
            <person name="Guerrero F.D."/>
            <person name="Moolhuijzen P."/>
            <person name="Goolsby J.A."/>
            <person name="Tidwell J."/>
            <person name="Bellgard S.E."/>
            <person name="Bellgard M.I."/>
        </authorList>
    </citation>
    <scope>NUCLEOTIDE SEQUENCE</scope>
    <source>
        <tissue evidence="2">Shoot tissue taken approximately 20 cm above the soil surface</tissue>
    </source>
</reference>
<accession>A0A0A9GQR9</accession>
<dbReference type="EMBL" id="GBRH01170411">
    <property type="protein sequence ID" value="JAE27485.1"/>
    <property type="molecule type" value="Transcribed_RNA"/>
</dbReference>
<dbReference type="AlphaFoldDB" id="A0A0A9GQR9"/>
<feature type="transmembrane region" description="Helical" evidence="1">
    <location>
        <begin position="6"/>
        <end position="24"/>
    </location>
</feature>
<keyword evidence="1" id="KW-0812">Transmembrane</keyword>
<organism evidence="2">
    <name type="scientific">Arundo donax</name>
    <name type="common">Giant reed</name>
    <name type="synonym">Donax arundinaceus</name>
    <dbReference type="NCBI Taxonomy" id="35708"/>
    <lineage>
        <taxon>Eukaryota</taxon>
        <taxon>Viridiplantae</taxon>
        <taxon>Streptophyta</taxon>
        <taxon>Embryophyta</taxon>
        <taxon>Tracheophyta</taxon>
        <taxon>Spermatophyta</taxon>
        <taxon>Magnoliopsida</taxon>
        <taxon>Liliopsida</taxon>
        <taxon>Poales</taxon>
        <taxon>Poaceae</taxon>
        <taxon>PACMAD clade</taxon>
        <taxon>Arundinoideae</taxon>
        <taxon>Arundineae</taxon>
        <taxon>Arundo</taxon>
    </lineage>
</organism>